<accession>J4ICJ2</accession>
<dbReference type="GeneID" id="24101406"/>
<evidence type="ECO:0000256" key="1">
    <source>
        <dbReference type="SAM" id="MobiDB-lite"/>
    </source>
</evidence>
<feature type="region of interest" description="Disordered" evidence="1">
    <location>
        <begin position="178"/>
        <end position="211"/>
    </location>
</feature>
<keyword evidence="3" id="KW-1185">Reference proteome</keyword>
<evidence type="ECO:0000313" key="3">
    <source>
        <dbReference type="Proteomes" id="UP000006352"/>
    </source>
</evidence>
<dbReference type="Proteomes" id="UP000006352">
    <property type="component" value="Unassembled WGS sequence"/>
</dbReference>
<proteinExistence type="predicted"/>
<dbReference type="EMBL" id="HE797365">
    <property type="protein sequence ID" value="CCM06506.1"/>
    <property type="molecule type" value="Genomic_DNA"/>
</dbReference>
<organism evidence="2 3">
    <name type="scientific">Fibroporia radiculosa</name>
    <dbReference type="NCBI Taxonomy" id="599839"/>
    <lineage>
        <taxon>Eukaryota</taxon>
        <taxon>Fungi</taxon>
        <taxon>Dikarya</taxon>
        <taxon>Basidiomycota</taxon>
        <taxon>Agaricomycotina</taxon>
        <taxon>Agaricomycetes</taxon>
        <taxon>Polyporales</taxon>
        <taxon>Fibroporiaceae</taxon>
        <taxon>Fibroporia</taxon>
    </lineage>
</organism>
<evidence type="ECO:0000313" key="2">
    <source>
        <dbReference type="EMBL" id="CCM06506.1"/>
    </source>
</evidence>
<dbReference type="STRING" id="599839.J4ICJ2"/>
<sequence>MATAFHVHRFIDITGDDDEWTDHCTQHYEMLFEQFGTRAGLIDVKPVNTKILDQVYRCVEYEVGSGFGGALPEFHGHIEHGVAQTPMLCPFCVYNETLTMPRRMVQFDEVSVFVAHLKTHGAGAGQCPVPSCGTRKYGQDDLICHLVTVHCLPMCGTTKHTRVRRLLLPARKDAPAIPDSRTLNVDLAPEASTSTLAPEDSSTAKRKRADEASDKHERWRCLGCHRIFEDIESHVYNSKDDRCCKAQAYSAIDENGHNVGERMPYKLAEGQAPPADSSKLIARLHRCAKATCRKQFHDIREHLPHQCSSKKFKIRDTNMKRDQWGPLFDFATWVKTAPPPE</sequence>
<dbReference type="OrthoDB" id="3033142at2759"/>
<dbReference type="AlphaFoldDB" id="J4ICJ2"/>
<protein>
    <submittedName>
        <fullName evidence="2">Uncharacterized protein</fullName>
    </submittedName>
</protein>
<reference evidence="2 3" key="1">
    <citation type="journal article" date="2012" name="Appl. Environ. Microbiol.">
        <title>Short-read sequencing for genomic analysis of the brown rot fungus Fibroporia radiculosa.</title>
        <authorList>
            <person name="Tang J.D."/>
            <person name="Perkins A.D."/>
            <person name="Sonstegard T.S."/>
            <person name="Schroeder S.G."/>
            <person name="Burgess S.C."/>
            <person name="Diehl S.V."/>
        </authorList>
    </citation>
    <scope>NUCLEOTIDE SEQUENCE [LARGE SCALE GENOMIC DNA]</scope>
    <source>
        <strain evidence="2 3">TFFH 294</strain>
    </source>
</reference>
<dbReference type="HOGENOM" id="CLU_813906_0_0_1"/>
<dbReference type="InParanoid" id="J4ICJ2"/>
<gene>
    <name evidence="2" type="ORF">FIBRA_08776</name>
</gene>
<name>J4ICJ2_9APHY</name>
<dbReference type="RefSeq" id="XP_012185789.1">
    <property type="nucleotide sequence ID" value="XM_012330399.1"/>
</dbReference>